<reference evidence="1" key="1">
    <citation type="journal article" date="2021" name="Nat. Commun.">
        <title>Genomic analyses provide insights into spinach domestication and the genetic basis of agronomic traits.</title>
        <authorList>
            <person name="Cai X."/>
            <person name="Sun X."/>
            <person name="Xu C."/>
            <person name="Sun H."/>
            <person name="Wang X."/>
            <person name="Ge C."/>
            <person name="Zhang Z."/>
            <person name="Wang Q."/>
            <person name="Fei Z."/>
            <person name="Jiao C."/>
            <person name="Wang Q."/>
        </authorList>
    </citation>
    <scope>NUCLEOTIDE SEQUENCE [LARGE SCALE GENOMIC DNA]</scope>
    <source>
        <strain evidence="1">cv. Varoflay</strain>
    </source>
</reference>
<evidence type="ECO:0000313" key="2">
    <source>
        <dbReference type="RefSeq" id="XP_021857733.1"/>
    </source>
</evidence>
<name>A0A9R0IZD7_SPIOL</name>
<gene>
    <name evidence="2" type="primary">LOC110796945</name>
</gene>
<dbReference type="Proteomes" id="UP000813463">
    <property type="component" value="Chromosome 6"/>
</dbReference>
<organism evidence="1 2">
    <name type="scientific">Spinacia oleracea</name>
    <name type="common">Spinach</name>
    <dbReference type="NCBI Taxonomy" id="3562"/>
    <lineage>
        <taxon>Eukaryota</taxon>
        <taxon>Viridiplantae</taxon>
        <taxon>Streptophyta</taxon>
        <taxon>Embryophyta</taxon>
        <taxon>Tracheophyta</taxon>
        <taxon>Spermatophyta</taxon>
        <taxon>Magnoliopsida</taxon>
        <taxon>eudicotyledons</taxon>
        <taxon>Gunneridae</taxon>
        <taxon>Pentapetalae</taxon>
        <taxon>Caryophyllales</taxon>
        <taxon>Chenopodiaceae</taxon>
        <taxon>Chenopodioideae</taxon>
        <taxon>Anserineae</taxon>
        <taxon>Spinacia</taxon>
    </lineage>
</organism>
<protein>
    <submittedName>
        <fullName evidence="2">Uncharacterized protein isoform X1</fullName>
    </submittedName>
</protein>
<dbReference type="AlphaFoldDB" id="A0A9R0IZD7"/>
<accession>A0A9R0IZD7</accession>
<dbReference type="Gene3D" id="3.80.10.10">
    <property type="entry name" value="Ribonuclease Inhibitor"/>
    <property type="match status" value="1"/>
</dbReference>
<evidence type="ECO:0000313" key="1">
    <source>
        <dbReference type="Proteomes" id="UP000813463"/>
    </source>
</evidence>
<dbReference type="RefSeq" id="XP_021857733.1">
    <property type="nucleotide sequence ID" value="XM_022002041.2"/>
</dbReference>
<dbReference type="PANTHER" id="PTHR47818:SF2">
    <property type="entry name" value="F-BOX DOMAIN-CONTAINING PROTEIN"/>
    <property type="match status" value="1"/>
</dbReference>
<dbReference type="KEGG" id="soe:110796945"/>
<dbReference type="InterPro" id="IPR032675">
    <property type="entry name" value="LRR_dom_sf"/>
</dbReference>
<dbReference type="SUPFAM" id="SSF52047">
    <property type="entry name" value="RNI-like"/>
    <property type="match status" value="1"/>
</dbReference>
<dbReference type="GeneID" id="110796945"/>
<proteinExistence type="predicted"/>
<keyword evidence="1" id="KW-1185">Reference proteome</keyword>
<dbReference type="OrthoDB" id="120976at2759"/>
<sequence length="626" mass="69578">MAKSPSLVNLCLGALQNHILYGDDDDGIVQGIYELPTELFDGLLKQLPALALHKLQLQMPLGRQADFDLDYHCSGNGRKRVRYGKFDIAWKALFSSRWRELVKHFQVNPLSYKSSLECAETFDWKQKYWETHLQNCFDAAAERAMLPSFNGCVGEIQIPGALIKIIGYDESAKGSMHHYSRLCGHCQDFGCYVRCLRLQNMFCNKETCQLLASSQLQCLLLRRISSDIHIDGLCMILNQNRETITSLEFVNCKLSLVDLEAICSTLVIEGAQAHAVKHFSVKASKLLEANPASFPPKLISFLSSRSLESLSLCDDHIGRNYANLTLRALLDASSSLSTLELSDNNISGWLSDFRCNSSNQALSSYKKSKSMQSLRVLNLRCISYLRGNNLRKNDLEDLTSALIHMPVLETLDLADNPFEDDGIKCLIPHFVKTFEHFPLANLNLKNCELSCNGATDLLEVLIALKYPLTSLSLADNDLGSQIAPLLGDFMHTSIRSLDIKDIGLGSSGFLELRINMPDVVKLISINISENRGGIQAAEFLGELISKASELVDVHAGYNLMPPESLNIICSALKIAKGELQRMDLTGNQKLCQADNLLALSEFQHNGEPIMLISSSSSQDTLYDDDP</sequence>
<reference evidence="2" key="2">
    <citation type="submission" date="2025-08" db="UniProtKB">
        <authorList>
            <consortium name="RefSeq"/>
        </authorList>
    </citation>
    <scope>IDENTIFICATION</scope>
    <source>
        <tissue evidence="2">Leaf</tissue>
    </source>
</reference>
<dbReference type="PANTHER" id="PTHR47818">
    <property type="entry name" value="RNI-LIKE SUPERFAMILY PROTEIN"/>
    <property type="match status" value="1"/>
</dbReference>